<sequence length="645" mass="72275">MDANSDSEAPPGSPNSKRSRRQVAYYPNMNSINKPLKPFSRSAAKRESVMALGSIEHLQHYFTKTGIAAEKNPSNKPGKGMVPAIGGLDLRPRPPLYDLREFELPQTPVVPQIVQPAFPPFIKTYEIDPENLRPTVIEDLGAVEQAWWLTGIQEPSLLNANDTRSKSHEADRVDVLDLLRTTTHAVRSVRNYLLSLPDDSTTPVNRKPQFRPNQLSSSPLPKRQASQPDSAADPHSRIRRSALEVLTVLRAVEETSRLPLSDDAYDAQSDHGEHASASGASNSGSGSGGAHSRAVSPDYIDADTEAPVSISYLQVGGRHEAVPVWEDEEDYDLNQAGEESRQKRDRWDERLVLGGGWLYQQDVRQTELAKEREVVARYLDVVDEVLFGGRKDGTRGWVREHGKAEKDKRNKDRRVSTGDIGHNMMSSNRSKRRVVSTGMLDTMRELIVTEEPEEVEKLSDEESVEDDDLPDWAKRTDFIDDPWGRLHSLLQALLPSTLHSLLPPTTERIELLQALSSGQLLCVAYNAGVRRSRKPWGYVNRDAIHDIATLEAQSAKDDEHANRGWTFRRTDNLRLWAAALKLRYNLPVLTPSPAKSGNLTPGDAEVPIIFDAPVVARKEDGWEQMLEDLTMRWAMTVVDERRGER</sequence>
<keyword evidence="3" id="KW-1185">Reference proteome</keyword>
<evidence type="ECO:0000256" key="1">
    <source>
        <dbReference type="SAM" id="MobiDB-lite"/>
    </source>
</evidence>
<dbReference type="EMBL" id="SGPJ01000312">
    <property type="protein sequence ID" value="THG95534.1"/>
    <property type="molecule type" value="Genomic_DNA"/>
</dbReference>
<comment type="caution">
    <text evidence="2">The sequence shown here is derived from an EMBL/GenBank/DDBJ whole genome shotgun (WGS) entry which is preliminary data.</text>
</comment>
<dbReference type="Proteomes" id="UP000309038">
    <property type="component" value="Unassembled WGS sequence"/>
</dbReference>
<name>A0A4S4KBY0_9APHY</name>
<dbReference type="AlphaFoldDB" id="A0A4S4KBY0"/>
<organism evidence="2 3">
    <name type="scientific">Hermanssonia centrifuga</name>
    <dbReference type="NCBI Taxonomy" id="98765"/>
    <lineage>
        <taxon>Eukaryota</taxon>
        <taxon>Fungi</taxon>
        <taxon>Dikarya</taxon>
        <taxon>Basidiomycota</taxon>
        <taxon>Agaricomycotina</taxon>
        <taxon>Agaricomycetes</taxon>
        <taxon>Polyporales</taxon>
        <taxon>Meruliaceae</taxon>
        <taxon>Hermanssonia</taxon>
    </lineage>
</organism>
<proteinExistence type="predicted"/>
<feature type="compositionally biased region" description="Low complexity" evidence="1">
    <location>
        <begin position="275"/>
        <end position="295"/>
    </location>
</feature>
<feature type="region of interest" description="Disordered" evidence="1">
    <location>
        <begin position="196"/>
        <end position="238"/>
    </location>
</feature>
<protein>
    <submittedName>
        <fullName evidence="2">Uncharacterized protein</fullName>
    </submittedName>
</protein>
<dbReference type="PANTHER" id="PTHR38702">
    <property type="entry name" value="CALPONIN-HOMOLOGY (CH) DOMAIN-CONTAINING PROTEIN"/>
    <property type="match status" value="1"/>
</dbReference>
<feature type="compositionally biased region" description="Basic and acidic residues" evidence="1">
    <location>
        <begin position="400"/>
        <end position="416"/>
    </location>
</feature>
<feature type="region of interest" description="Disordered" evidence="1">
    <location>
        <begin position="260"/>
        <end position="295"/>
    </location>
</feature>
<feature type="region of interest" description="Disordered" evidence="1">
    <location>
        <begin position="1"/>
        <end position="27"/>
    </location>
</feature>
<feature type="region of interest" description="Disordered" evidence="1">
    <location>
        <begin position="400"/>
        <end position="433"/>
    </location>
</feature>
<feature type="compositionally biased region" description="Polar residues" evidence="1">
    <location>
        <begin position="211"/>
        <end position="229"/>
    </location>
</feature>
<dbReference type="PANTHER" id="PTHR38702:SF1">
    <property type="entry name" value="CALPONIN-HOMOLOGY (CH) DOMAIN-CONTAINING PROTEIN"/>
    <property type="match status" value="1"/>
</dbReference>
<reference evidence="2 3" key="1">
    <citation type="submission" date="2019-02" db="EMBL/GenBank/DDBJ databases">
        <title>Genome sequencing of the rare red list fungi Phlebia centrifuga.</title>
        <authorList>
            <person name="Buettner E."/>
            <person name="Kellner H."/>
        </authorList>
    </citation>
    <scope>NUCLEOTIDE SEQUENCE [LARGE SCALE GENOMIC DNA]</scope>
    <source>
        <strain evidence="2 3">DSM 108282</strain>
    </source>
</reference>
<accession>A0A4S4KBY0</accession>
<gene>
    <name evidence="2" type="ORF">EW026_g6135</name>
</gene>
<evidence type="ECO:0000313" key="3">
    <source>
        <dbReference type="Proteomes" id="UP000309038"/>
    </source>
</evidence>
<evidence type="ECO:0000313" key="2">
    <source>
        <dbReference type="EMBL" id="THG95534.1"/>
    </source>
</evidence>